<dbReference type="AlphaFoldDB" id="A0A7J7VGD8"/>
<reference evidence="1 2" key="1">
    <citation type="journal article" date="2020" name="Nature">
        <title>Six reference-quality genomes reveal evolution of bat adaptations.</title>
        <authorList>
            <person name="Jebb D."/>
            <person name="Huang Z."/>
            <person name="Pippel M."/>
            <person name="Hughes G.M."/>
            <person name="Lavrichenko K."/>
            <person name="Devanna P."/>
            <person name="Winkler S."/>
            <person name="Jermiin L.S."/>
            <person name="Skirmuntt E.C."/>
            <person name="Katzourakis A."/>
            <person name="Burkitt-Gray L."/>
            <person name="Ray D.A."/>
            <person name="Sullivan K.A.M."/>
            <person name="Roscito J.G."/>
            <person name="Kirilenko B.M."/>
            <person name="Davalos L.M."/>
            <person name="Corthals A.P."/>
            <person name="Power M.L."/>
            <person name="Jones G."/>
            <person name="Ransome R.D."/>
            <person name="Dechmann D.K.N."/>
            <person name="Locatelli A.G."/>
            <person name="Puechmaille S.J."/>
            <person name="Fedrigo O."/>
            <person name="Jarvis E.D."/>
            <person name="Hiller M."/>
            <person name="Vernes S.C."/>
            <person name="Myers E.W."/>
            <person name="Teeling E.C."/>
        </authorList>
    </citation>
    <scope>NUCLEOTIDE SEQUENCE [LARGE SCALE GENOMIC DNA]</scope>
    <source>
        <strain evidence="1">MMyoMyo1</strain>
        <tissue evidence="1">Flight muscle</tissue>
    </source>
</reference>
<dbReference type="EMBL" id="JABWUV010000010">
    <property type="protein sequence ID" value="KAF6324212.1"/>
    <property type="molecule type" value="Genomic_DNA"/>
</dbReference>
<keyword evidence="2" id="KW-1185">Reference proteome</keyword>
<organism evidence="1 2">
    <name type="scientific">Myotis myotis</name>
    <name type="common">Greater mouse-eared bat</name>
    <name type="synonym">Vespertilio myotis</name>
    <dbReference type="NCBI Taxonomy" id="51298"/>
    <lineage>
        <taxon>Eukaryota</taxon>
        <taxon>Metazoa</taxon>
        <taxon>Chordata</taxon>
        <taxon>Craniata</taxon>
        <taxon>Vertebrata</taxon>
        <taxon>Euteleostomi</taxon>
        <taxon>Mammalia</taxon>
        <taxon>Eutheria</taxon>
        <taxon>Laurasiatheria</taxon>
        <taxon>Chiroptera</taxon>
        <taxon>Yangochiroptera</taxon>
        <taxon>Vespertilionidae</taxon>
        <taxon>Myotis</taxon>
    </lineage>
</organism>
<evidence type="ECO:0000313" key="2">
    <source>
        <dbReference type="Proteomes" id="UP000527355"/>
    </source>
</evidence>
<evidence type="ECO:0000313" key="1">
    <source>
        <dbReference type="EMBL" id="KAF6324212.1"/>
    </source>
</evidence>
<proteinExistence type="predicted"/>
<name>A0A7J7VGD8_MYOMY</name>
<protein>
    <submittedName>
        <fullName evidence="1">Coiled-coil domain containing 81</fullName>
    </submittedName>
</protein>
<comment type="caution">
    <text evidence="1">The sequence shown here is derived from an EMBL/GenBank/DDBJ whole genome shotgun (WGS) entry which is preliminary data.</text>
</comment>
<gene>
    <name evidence="1" type="ORF">mMyoMyo1_002281</name>
</gene>
<accession>A0A7J7VGD8</accession>
<dbReference type="Proteomes" id="UP000527355">
    <property type="component" value="Unassembled WGS sequence"/>
</dbReference>
<sequence length="44" mass="5124">MRSLANREQNQKNAAYNLGVAEAVRTHKNEKPGFYVRVFLEFLL</sequence>